<dbReference type="Proteomes" id="UP001156601">
    <property type="component" value="Unassembled WGS sequence"/>
</dbReference>
<protein>
    <submittedName>
        <fullName evidence="1">Kinase</fullName>
    </submittedName>
</protein>
<dbReference type="EMBL" id="BSOT01000005">
    <property type="protein sequence ID" value="GLR69940.1"/>
    <property type="molecule type" value="Genomic_DNA"/>
</dbReference>
<gene>
    <name evidence="1" type="ORF">GCM10007852_08480</name>
</gene>
<evidence type="ECO:0000313" key="1">
    <source>
        <dbReference type="EMBL" id="GLR69940.1"/>
    </source>
</evidence>
<accession>A0AA37T1G2</accession>
<name>A0AA37T1G2_9ALTE</name>
<sequence>MTDETSLSRLKEHFLKEQKLPSAYWAIAQRWFIPMFEQLKMHQLSTNAPLLIGVNGAQGSGKSTVTALMVKYFNEQANIPTIGFSIDDFYYSKAKRKQLASDIHPLLETRGVPGTHDTQLLSSTLDSLLAGDDCLIPKFNKANDDLHEKSSWEVVKRSTQYKIIILEGWCVGSRSVNENTLSNTPNILEELNDPGLDWRKYVNTQLKQRYEPIFDRLNKLILLKAPSFECVYKWRLEQEHKMRERLSSSSAKVGMSDSEIHTFIQYYQRITEENLQTLPEYCNYVFELDTNRNICNCDNI</sequence>
<dbReference type="GO" id="GO:0016301">
    <property type="term" value="F:kinase activity"/>
    <property type="evidence" value="ECO:0007669"/>
    <property type="project" value="UniProtKB-KW"/>
</dbReference>
<evidence type="ECO:0000313" key="2">
    <source>
        <dbReference type="Proteomes" id="UP001156601"/>
    </source>
</evidence>
<dbReference type="RefSeq" id="WP_284216246.1">
    <property type="nucleotide sequence ID" value="NZ_BSOT01000005.1"/>
</dbReference>
<proteinExistence type="predicted"/>
<dbReference type="AlphaFoldDB" id="A0AA37T1G2"/>
<dbReference type="InterPro" id="IPR027417">
    <property type="entry name" value="P-loop_NTPase"/>
</dbReference>
<reference evidence="1" key="2">
    <citation type="submission" date="2023-01" db="EMBL/GenBank/DDBJ databases">
        <title>Draft genome sequence of Agaribacter marinus strain NBRC 110023.</title>
        <authorList>
            <person name="Sun Q."/>
            <person name="Mori K."/>
        </authorList>
    </citation>
    <scope>NUCLEOTIDE SEQUENCE</scope>
    <source>
        <strain evidence="1">NBRC 110023</strain>
    </source>
</reference>
<organism evidence="1 2">
    <name type="scientific">Agaribacter marinus</name>
    <dbReference type="NCBI Taxonomy" id="1431249"/>
    <lineage>
        <taxon>Bacteria</taxon>
        <taxon>Pseudomonadati</taxon>
        <taxon>Pseudomonadota</taxon>
        <taxon>Gammaproteobacteria</taxon>
        <taxon>Alteromonadales</taxon>
        <taxon>Alteromonadaceae</taxon>
        <taxon>Agaribacter</taxon>
    </lineage>
</organism>
<reference evidence="1" key="1">
    <citation type="journal article" date="2014" name="Int. J. Syst. Evol. Microbiol.">
        <title>Complete genome sequence of Corynebacterium casei LMG S-19264T (=DSM 44701T), isolated from a smear-ripened cheese.</title>
        <authorList>
            <consortium name="US DOE Joint Genome Institute (JGI-PGF)"/>
            <person name="Walter F."/>
            <person name="Albersmeier A."/>
            <person name="Kalinowski J."/>
            <person name="Ruckert C."/>
        </authorList>
    </citation>
    <scope>NUCLEOTIDE SEQUENCE</scope>
    <source>
        <strain evidence="1">NBRC 110023</strain>
    </source>
</reference>
<keyword evidence="1" id="KW-0418">Kinase</keyword>
<keyword evidence="2" id="KW-1185">Reference proteome</keyword>
<keyword evidence="1" id="KW-0808">Transferase</keyword>
<comment type="caution">
    <text evidence="1">The sequence shown here is derived from an EMBL/GenBank/DDBJ whole genome shotgun (WGS) entry which is preliminary data.</text>
</comment>
<dbReference type="Gene3D" id="3.40.50.300">
    <property type="entry name" value="P-loop containing nucleotide triphosphate hydrolases"/>
    <property type="match status" value="1"/>
</dbReference>
<dbReference type="SUPFAM" id="SSF52540">
    <property type="entry name" value="P-loop containing nucleoside triphosphate hydrolases"/>
    <property type="match status" value="1"/>
</dbReference>